<organism evidence="1 2">
    <name type="scientific">Nitrospira japonica</name>
    <dbReference type="NCBI Taxonomy" id="1325564"/>
    <lineage>
        <taxon>Bacteria</taxon>
        <taxon>Pseudomonadati</taxon>
        <taxon>Nitrospirota</taxon>
        <taxon>Nitrospiria</taxon>
        <taxon>Nitrospirales</taxon>
        <taxon>Nitrospiraceae</taxon>
        <taxon>Nitrospira</taxon>
    </lineage>
</organism>
<dbReference type="Proteomes" id="UP000192042">
    <property type="component" value="Chromosome I"/>
</dbReference>
<reference evidence="1 2" key="1">
    <citation type="submission" date="2017-03" db="EMBL/GenBank/DDBJ databases">
        <authorList>
            <person name="Afonso C.L."/>
            <person name="Miller P.J."/>
            <person name="Scott M.A."/>
            <person name="Spackman E."/>
            <person name="Goraichik I."/>
            <person name="Dimitrov K.M."/>
            <person name="Suarez D.L."/>
            <person name="Swayne D.E."/>
        </authorList>
    </citation>
    <scope>NUCLEOTIDE SEQUENCE [LARGE SCALE GENOMIC DNA]</scope>
    <source>
        <strain evidence="1">Genome sequencing of Nitrospira japonica strain NJ11</strain>
    </source>
</reference>
<dbReference type="AlphaFoldDB" id="A0A1W1I7L3"/>
<proteinExistence type="predicted"/>
<accession>A0A1W1I7L3</accession>
<protein>
    <submittedName>
        <fullName evidence="1">Uncharacterized protein</fullName>
    </submittedName>
</protein>
<sequence>MLEHTRELRGKRMRRLNYRMALLTVSLIRTFRVRTFRNRVVVCAAAM</sequence>
<evidence type="ECO:0000313" key="2">
    <source>
        <dbReference type="Proteomes" id="UP000192042"/>
    </source>
</evidence>
<dbReference type="EMBL" id="LT828648">
    <property type="protein sequence ID" value="SLM49012.1"/>
    <property type="molecule type" value="Genomic_DNA"/>
</dbReference>
<gene>
    <name evidence="1" type="ORF">NSJP_2845</name>
</gene>
<keyword evidence="2" id="KW-1185">Reference proteome</keyword>
<name>A0A1W1I7L3_9BACT</name>
<dbReference type="KEGG" id="nja:NSJP_2845"/>
<evidence type="ECO:0000313" key="1">
    <source>
        <dbReference type="EMBL" id="SLM49012.1"/>
    </source>
</evidence>